<feature type="non-terminal residue" evidence="1">
    <location>
        <position position="1"/>
    </location>
</feature>
<name>A0A7J8S129_GOSDV</name>
<organism evidence="1 2">
    <name type="scientific">Gossypium davidsonii</name>
    <name type="common">Davidson's cotton</name>
    <name type="synonym">Gossypium klotzschianum subsp. davidsonii</name>
    <dbReference type="NCBI Taxonomy" id="34287"/>
    <lineage>
        <taxon>Eukaryota</taxon>
        <taxon>Viridiplantae</taxon>
        <taxon>Streptophyta</taxon>
        <taxon>Embryophyta</taxon>
        <taxon>Tracheophyta</taxon>
        <taxon>Spermatophyta</taxon>
        <taxon>Magnoliopsida</taxon>
        <taxon>eudicotyledons</taxon>
        <taxon>Gunneridae</taxon>
        <taxon>Pentapetalae</taxon>
        <taxon>rosids</taxon>
        <taxon>malvids</taxon>
        <taxon>Malvales</taxon>
        <taxon>Malvaceae</taxon>
        <taxon>Malvoideae</taxon>
        <taxon>Gossypium</taxon>
    </lineage>
</organism>
<dbReference type="EMBL" id="JABFAC010000008">
    <property type="protein sequence ID" value="MBA0619764.1"/>
    <property type="molecule type" value="Genomic_DNA"/>
</dbReference>
<proteinExistence type="predicted"/>
<reference evidence="1 2" key="1">
    <citation type="journal article" date="2019" name="Genome Biol. Evol.">
        <title>Insights into the evolution of the New World diploid cottons (Gossypium, subgenus Houzingenia) based on genome sequencing.</title>
        <authorList>
            <person name="Grover C.E."/>
            <person name="Arick M.A. 2nd"/>
            <person name="Thrash A."/>
            <person name="Conover J.L."/>
            <person name="Sanders W.S."/>
            <person name="Peterson D.G."/>
            <person name="Frelichowski J.E."/>
            <person name="Scheffler J.A."/>
            <person name="Scheffler B.E."/>
            <person name="Wendel J.F."/>
        </authorList>
    </citation>
    <scope>NUCLEOTIDE SEQUENCE [LARGE SCALE GENOMIC DNA]</scope>
    <source>
        <strain evidence="1">27</strain>
        <tissue evidence="1">Leaf</tissue>
    </source>
</reference>
<evidence type="ECO:0000313" key="1">
    <source>
        <dbReference type="EMBL" id="MBA0619764.1"/>
    </source>
</evidence>
<sequence>YYCDIYYWGFQAGITKHQDIKTVIVCHILDVTREVVAGVTSVEAIEMFLTLEWIQQFKNTIHFALLLMVDANLSPPALEVSCQRAGDCLVGGMLASLSTGLDMMQNVAIGIAAAKASVEVDSNVPSQFSLPTITGDVMIVYSAAKLLQPQSKLYCPKKGITESFRLSTEVSYLSRNVNVLYNATYL</sequence>
<dbReference type="Gene3D" id="3.40.1190.20">
    <property type="match status" value="1"/>
</dbReference>
<dbReference type="Proteomes" id="UP000593561">
    <property type="component" value="Unassembled WGS sequence"/>
</dbReference>
<protein>
    <submittedName>
        <fullName evidence="1">Uncharacterized protein</fullName>
    </submittedName>
</protein>
<comment type="caution">
    <text evidence="1">The sequence shown here is derived from an EMBL/GenBank/DDBJ whole genome shotgun (WGS) entry which is preliminary data.</text>
</comment>
<dbReference type="SUPFAM" id="SSF53613">
    <property type="entry name" value="Ribokinase-like"/>
    <property type="match status" value="1"/>
</dbReference>
<accession>A0A7J8S129</accession>
<keyword evidence="2" id="KW-1185">Reference proteome</keyword>
<dbReference type="InterPro" id="IPR029056">
    <property type="entry name" value="Ribokinase-like"/>
</dbReference>
<evidence type="ECO:0000313" key="2">
    <source>
        <dbReference type="Proteomes" id="UP000593561"/>
    </source>
</evidence>
<dbReference type="AlphaFoldDB" id="A0A7J8S129"/>
<gene>
    <name evidence="1" type="ORF">Godav_005571</name>
</gene>